<dbReference type="AlphaFoldDB" id="A0A835IAR0"/>
<comment type="caution">
    <text evidence="1">The sequence shown here is derived from an EMBL/GenBank/DDBJ whole genome shotgun (WGS) entry which is preliminary data.</text>
</comment>
<protein>
    <submittedName>
        <fullName evidence="1">Uncharacterized protein</fullName>
    </submittedName>
</protein>
<gene>
    <name evidence="1" type="ORF">IFM89_005577</name>
</gene>
<reference evidence="1 2" key="1">
    <citation type="submission" date="2020-10" db="EMBL/GenBank/DDBJ databases">
        <title>The Coptis chinensis genome and diversification of protoberbering-type alkaloids.</title>
        <authorList>
            <person name="Wang B."/>
            <person name="Shu S."/>
            <person name="Song C."/>
            <person name="Liu Y."/>
        </authorList>
    </citation>
    <scope>NUCLEOTIDE SEQUENCE [LARGE SCALE GENOMIC DNA]</scope>
    <source>
        <strain evidence="1">HL-2020</strain>
        <tissue evidence="1">Leaf</tissue>
    </source>
</reference>
<proteinExistence type="predicted"/>
<name>A0A835IAR0_9MAGN</name>
<keyword evidence="2" id="KW-1185">Reference proteome</keyword>
<evidence type="ECO:0000313" key="1">
    <source>
        <dbReference type="EMBL" id="KAF9613098.1"/>
    </source>
</evidence>
<evidence type="ECO:0000313" key="2">
    <source>
        <dbReference type="Proteomes" id="UP000631114"/>
    </source>
</evidence>
<organism evidence="1 2">
    <name type="scientific">Coptis chinensis</name>
    <dbReference type="NCBI Taxonomy" id="261450"/>
    <lineage>
        <taxon>Eukaryota</taxon>
        <taxon>Viridiplantae</taxon>
        <taxon>Streptophyta</taxon>
        <taxon>Embryophyta</taxon>
        <taxon>Tracheophyta</taxon>
        <taxon>Spermatophyta</taxon>
        <taxon>Magnoliopsida</taxon>
        <taxon>Ranunculales</taxon>
        <taxon>Ranunculaceae</taxon>
        <taxon>Coptidoideae</taxon>
        <taxon>Coptis</taxon>
    </lineage>
</organism>
<accession>A0A835IAR0</accession>
<sequence>MGGRSPSKAYGQDNSAVIMTIAKPQFQVLLLDEVLIDLDVVARMDLLEFLRKSVKQEPIKSLTVKTIGFDFTLMLLLYKDDRVSVVADMGGRNPSKAYGQDNSDGMGIY</sequence>
<dbReference type="Proteomes" id="UP000631114">
    <property type="component" value="Unassembled WGS sequence"/>
</dbReference>
<dbReference type="EMBL" id="JADFTS010000003">
    <property type="protein sequence ID" value="KAF9613098.1"/>
    <property type="molecule type" value="Genomic_DNA"/>
</dbReference>